<dbReference type="Proteomes" id="UP001396898">
    <property type="component" value="Unassembled WGS sequence"/>
</dbReference>
<comment type="caution">
    <text evidence="1">The sequence shown here is derived from an EMBL/GenBank/DDBJ whole genome shotgun (WGS) entry which is preliminary data.</text>
</comment>
<proteinExistence type="predicted"/>
<name>A0ABR1S3Y0_9PEZI</name>
<evidence type="ECO:0000313" key="1">
    <source>
        <dbReference type="EMBL" id="KAK8026552.1"/>
    </source>
</evidence>
<protein>
    <submittedName>
        <fullName evidence="1">Uncharacterized protein</fullName>
    </submittedName>
</protein>
<organism evidence="1 2">
    <name type="scientific">Apiospora marii</name>
    <dbReference type="NCBI Taxonomy" id="335849"/>
    <lineage>
        <taxon>Eukaryota</taxon>
        <taxon>Fungi</taxon>
        <taxon>Dikarya</taxon>
        <taxon>Ascomycota</taxon>
        <taxon>Pezizomycotina</taxon>
        <taxon>Sordariomycetes</taxon>
        <taxon>Xylariomycetidae</taxon>
        <taxon>Amphisphaeriales</taxon>
        <taxon>Apiosporaceae</taxon>
        <taxon>Apiospora</taxon>
    </lineage>
</organism>
<dbReference type="EMBL" id="JAQQWI010000007">
    <property type="protein sequence ID" value="KAK8026552.1"/>
    <property type="molecule type" value="Genomic_DNA"/>
</dbReference>
<evidence type="ECO:0000313" key="2">
    <source>
        <dbReference type="Proteomes" id="UP001396898"/>
    </source>
</evidence>
<accession>A0ABR1S3Y0</accession>
<gene>
    <name evidence="1" type="ORF">PG991_003608</name>
</gene>
<reference evidence="1 2" key="1">
    <citation type="submission" date="2023-01" db="EMBL/GenBank/DDBJ databases">
        <title>Analysis of 21 Apiospora genomes using comparative genomics revels a genus with tremendous synthesis potential of carbohydrate active enzymes and secondary metabolites.</title>
        <authorList>
            <person name="Sorensen T."/>
        </authorList>
    </citation>
    <scope>NUCLEOTIDE SEQUENCE [LARGE SCALE GENOMIC DNA]</scope>
    <source>
        <strain evidence="1 2">CBS 20057</strain>
    </source>
</reference>
<keyword evidence="2" id="KW-1185">Reference proteome</keyword>
<sequence>MPSDGEGLVVEGCAFRCFPGDEAMRPLLTALARRLAHAPSLRTVCLETALPRDKGVWFFSYQAPGEMSDWDEYVVCDDALSQARVFLHADDWRPDEEVVAMLRDIGKACHGEDAIVTFLPFLY</sequence>